<feature type="domain" description="SGNH hydrolase-type esterase" evidence="1">
    <location>
        <begin position="12"/>
        <end position="229"/>
    </location>
</feature>
<name>A0A1L7X9E3_9HELO</name>
<dbReference type="CDD" id="cd01838">
    <property type="entry name" value="Isoamyl_acetate_hydrolase_like"/>
    <property type="match status" value="1"/>
</dbReference>
<reference evidence="2 3" key="1">
    <citation type="submission" date="2016-03" db="EMBL/GenBank/DDBJ databases">
        <authorList>
            <person name="Ploux O."/>
        </authorList>
    </citation>
    <scope>NUCLEOTIDE SEQUENCE [LARGE SCALE GENOMIC DNA]</scope>
    <source>
        <strain evidence="2 3">UAMH 11012</strain>
    </source>
</reference>
<protein>
    <submittedName>
        <fullName evidence="2">Related to IAH1 Isoamyl acetate hydrolytic enzyme</fullName>
    </submittedName>
</protein>
<organism evidence="2 3">
    <name type="scientific">Phialocephala subalpina</name>
    <dbReference type="NCBI Taxonomy" id="576137"/>
    <lineage>
        <taxon>Eukaryota</taxon>
        <taxon>Fungi</taxon>
        <taxon>Dikarya</taxon>
        <taxon>Ascomycota</taxon>
        <taxon>Pezizomycotina</taxon>
        <taxon>Leotiomycetes</taxon>
        <taxon>Helotiales</taxon>
        <taxon>Mollisiaceae</taxon>
        <taxon>Phialocephala</taxon>
        <taxon>Phialocephala fortinii species complex</taxon>
    </lineage>
</organism>
<dbReference type="PANTHER" id="PTHR14209">
    <property type="entry name" value="ISOAMYL ACETATE-HYDROLYZING ESTERASE 1"/>
    <property type="match status" value="1"/>
</dbReference>
<dbReference type="EMBL" id="FJOG01000018">
    <property type="protein sequence ID" value="CZR61597.1"/>
    <property type="molecule type" value="Genomic_DNA"/>
</dbReference>
<evidence type="ECO:0000313" key="2">
    <source>
        <dbReference type="EMBL" id="CZR61597.1"/>
    </source>
</evidence>
<dbReference type="Pfam" id="PF13472">
    <property type="entry name" value="Lipase_GDSL_2"/>
    <property type="match status" value="1"/>
</dbReference>
<dbReference type="InterPro" id="IPR045136">
    <property type="entry name" value="Iah1-like"/>
</dbReference>
<proteinExistence type="predicted"/>
<dbReference type="SUPFAM" id="SSF52266">
    <property type="entry name" value="SGNH hydrolase"/>
    <property type="match status" value="1"/>
</dbReference>
<gene>
    <name evidence="2" type="ORF">PAC_11494</name>
</gene>
<accession>A0A1L7X9E3</accession>
<evidence type="ECO:0000313" key="3">
    <source>
        <dbReference type="Proteomes" id="UP000184330"/>
    </source>
</evidence>
<dbReference type="STRING" id="576137.A0A1L7X9E3"/>
<keyword evidence="3" id="KW-1185">Reference proteome</keyword>
<dbReference type="InterPro" id="IPR013830">
    <property type="entry name" value="SGNH_hydro"/>
</dbReference>
<sequence length="256" mass="27761">MPKSKTYPQVLLFGDSIIQQSSFLRDGFSFGAVLAEHCSRRFDVVNRGLSGYNTANALVVLEDVIPSPEHAKVAYMLVLFGANDACVPDSPSKQHVPLEKYRKNINTILTHPAVKAHDPTILLVTPPPVNETQLRAVDVAGGYPALTRYQSITAQYADAVRTIASESKNDKVVLIDLHSALLEKAARISPSEVEGDLMLGIGTLQRGDSAGLKALLEDGLHLTGAGYKVFVDEILTFIETPPPIFPLWTEAPTIDS</sequence>
<dbReference type="Proteomes" id="UP000184330">
    <property type="component" value="Unassembled WGS sequence"/>
</dbReference>
<dbReference type="PANTHER" id="PTHR14209:SF19">
    <property type="entry name" value="ISOAMYL ACETATE-HYDROLYZING ESTERASE 1 HOMOLOG"/>
    <property type="match status" value="1"/>
</dbReference>
<evidence type="ECO:0000259" key="1">
    <source>
        <dbReference type="Pfam" id="PF13472"/>
    </source>
</evidence>
<dbReference type="AlphaFoldDB" id="A0A1L7X9E3"/>
<dbReference type="OrthoDB" id="671439at2759"/>
<dbReference type="Gene3D" id="3.40.50.1110">
    <property type="entry name" value="SGNH hydrolase"/>
    <property type="match status" value="1"/>
</dbReference>
<dbReference type="InterPro" id="IPR036514">
    <property type="entry name" value="SGNH_hydro_sf"/>
</dbReference>